<dbReference type="KEGG" id="vg:15613969"/>
<evidence type="ECO:0000313" key="2">
    <source>
        <dbReference type="Proteomes" id="UP000792575"/>
    </source>
</evidence>
<proteinExistence type="predicted"/>
<dbReference type="OrthoDB" id="14670at10239"/>
<dbReference type="GeneID" id="15613969"/>
<dbReference type="EMBL" id="HF679131">
    <property type="protein sequence ID" value="CCU55361.1"/>
    <property type="molecule type" value="Genomic_DNA"/>
</dbReference>
<reference evidence="1" key="1">
    <citation type="journal article" date="2013" name="J. Virol.">
        <title>New Insights into the Evolution of Entomopoxvirinae from the Complete Genome Sequences of Four Entomopoxviruses Infecting Adoxophyes honmai, Choristoneura biennis, Choristoneura rosaceana, and Mythimna separata.</title>
        <authorList>
            <person name="Theze J."/>
            <person name="Takatsuka J."/>
            <person name="Li Z."/>
            <person name="Gallais J."/>
            <person name="Doucet D."/>
            <person name="Arif B."/>
            <person name="Nakai M."/>
            <person name="Herniou E.A."/>
        </authorList>
    </citation>
    <scope>NUCLEOTIDE SEQUENCE</scope>
    <source>
        <strain evidence="1">Tokyo</strain>
    </source>
</reference>
<accession>A0A916KNW3</accession>
<dbReference type="Proteomes" id="UP000792575">
    <property type="component" value="Genome"/>
</dbReference>
<dbReference type="InterPro" id="IPR024453">
    <property type="entry name" value="Peptidase_C92"/>
</dbReference>
<evidence type="ECO:0000313" key="1">
    <source>
        <dbReference type="EMBL" id="CCU55361.1"/>
    </source>
</evidence>
<gene>
    <name evidence="1" type="ORF">AHEV_040</name>
</gene>
<protein>
    <submittedName>
        <fullName evidence="1">NLPc/P60 superfamily protein (Cop-G6R)</fullName>
    </submittedName>
</protein>
<keyword evidence="2" id="KW-1185">Reference proteome</keyword>
<dbReference type="Pfam" id="PF05708">
    <property type="entry name" value="Peptidase_C92"/>
    <property type="match status" value="1"/>
</dbReference>
<name>A0A916KNW3_9POXV</name>
<organism evidence="1 2">
    <name type="scientific">Adoxophyes honmai entomopoxvirus 'L'</name>
    <dbReference type="NCBI Taxonomy" id="1293540"/>
    <lineage>
        <taxon>Viruses</taxon>
        <taxon>Varidnaviria</taxon>
        <taxon>Bamfordvirae</taxon>
        <taxon>Nucleocytoviricota</taxon>
        <taxon>Pokkesviricetes</taxon>
        <taxon>Chitovirales</taxon>
        <taxon>Poxviridae</taxon>
        <taxon>Entomopoxvirinae</taxon>
        <taxon>Betaentomopoxvirus</taxon>
        <taxon>Betaentomopoxvirus ahonmai</taxon>
    </lineage>
</organism>
<sequence length="207" mass="24882">MNNMLIRGSVIMTVRHRTYEYYLCPSMSTHGCIYFGKGLKSYLNSINQNIKNINDTDEYVINCNGKYTYPELFDIFIKKRDEYKIYNFCKLDKNIISCLDIMDFAAKYACKYIGSKFSFRQRGHYCFEIIIKSYIASIKKMNFDIYKFNMIDICGYKFYNSRSVSNYVNFYLVYKKYKNRSKKYNYSNCNFTLFKNNNIIYIYSNNT</sequence>
<dbReference type="RefSeq" id="YP_008003863.1">
    <property type="nucleotide sequence ID" value="NC_021247.1"/>
</dbReference>